<name>A0A844XB58_9SPHN</name>
<organism evidence="2 3">
    <name type="scientific">Aurantiacibacter rhizosphaerae</name>
    <dbReference type="NCBI Taxonomy" id="2691582"/>
    <lineage>
        <taxon>Bacteria</taxon>
        <taxon>Pseudomonadati</taxon>
        <taxon>Pseudomonadota</taxon>
        <taxon>Alphaproteobacteria</taxon>
        <taxon>Sphingomonadales</taxon>
        <taxon>Erythrobacteraceae</taxon>
        <taxon>Aurantiacibacter</taxon>
    </lineage>
</organism>
<dbReference type="Gene3D" id="2.40.50.90">
    <property type="match status" value="1"/>
</dbReference>
<evidence type="ECO:0000259" key="1">
    <source>
        <dbReference type="PROSITE" id="PS50830"/>
    </source>
</evidence>
<proteinExistence type="predicted"/>
<dbReference type="RefSeq" id="WP_160484571.1">
    <property type="nucleotide sequence ID" value="NZ_WUBR01000001.1"/>
</dbReference>
<gene>
    <name evidence="2" type="ORF">GRF63_03440</name>
</gene>
<comment type="caution">
    <text evidence="2">The sequence shown here is derived from an EMBL/GenBank/DDBJ whole genome shotgun (WGS) entry which is preliminary data.</text>
</comment>
<accession>A0A844XB58</accession>
<dbReference type="Pfam" id="PF00565">
    <property type="entry name" value="SNase"/>
    <property type="match status" value="1"/>
</dbReference>
<reference evidence="2 3" key="2">
    <citation type="submission" date="2020-02" db="EMBL/GenBank/DDBJ databases">
        <title>Erythrobacter dongmakensis sp. nov., isolated from a tidal mudflat.</title>
        <authorList>
            <person name="Kim I.S."/>
        </authorList>
    </citation>
    <scope>NUCLEOTIDE SEQUENCE [LARGE SCALE GENOMIC DNA]</scope>
    <source>
        <strain evidence="2 3">GH3-10</strain>
    </source>
</reference>
<evidence type="ECO:0000313" key="2">
    <source>
        <dbReference type="EMBL" id="MWV26952.1"/>
    </source>
</evidence>
<sequence>MILAAISLAYAVCAAEGVRIICVHDGDSFIVDRERIRIADIDTPELDGQGRYESELAVRARYRLTQLLNAETFEIRRQGEDRYGRKRAFVANSQGSIGDQLVREGLARTRTKRREPLC</sequence>
<dbReference type="PROSITE" id="PS50830">
    <property type="entry name" value="TNASE_3"/>
    <property type="match status" value="1"/>
</dbReference>
<dbReference type="SUPFAM" id="SSF50199">
    <property type="entry name" value="Staphylococcal nuclease"/>
    <property type="match status" value="1"/>
</dbReference>
<dbReference type="Proteomes" id="UP000461409">
    <property type="component" value="Unassembled WGS sequence"/>
</dbReference>
<keyword evidence="3" id="KW-1185">Reference proteome</keyword>
<dbReference type="AlphaFoldDB" id="A0A844XB58"/>
<protein>
    <submittedName>
        <fullName evidence="2">Thermonuclease family protein</fullName>
    </submittedName>
</protein>
<evidence type="ECO:0000313" key="3">
    <source>
        <dbReference type="Proteomes" id="UP000461409"/>
    </source>
</evidence>
<dbReference type="InterPro" id="IPR035437">
    <property type="entry name" value="SNase_OB-fold_sf"/>
</dbReference>
<feature type="domain" description="TNase-like" evidence="1">
    <location>
        <begin position="14"/>
        <end position="118"/>
    </location>
</feature>
<reference evidence="2 3" key="1">
    <citation type="submission" date="2019-12" db="EMBL/GenBank/DDBJ databases">
        <authorList>
            <person name="Lee S.D."/>
        </authorList>
    </citation>
    <scope>NUCLEOTIDE SEQUENCE [LARGE SCALE GENOMIC DNA]</scope>
    <source>
        <strain evidence="2 3">GH3-10</strain>
    </source>
</reference>
<dbReference type="EMBL" id="WUBR01000001">
    <property type="protein sequence ID" value="MWV26952.1"/>
    <property type="molecule type" value="Genomic_DNA"/>
</dbReference>
<dbReference type="InterPro" id="IPR016071">
    <property type="entry name" value="Staphylococal_nuclease_OB-fold"/>
</dbReference>